<dbReference type="PRINTS" id="PR00081">
    <property type="entry name" value="GDHRDH"/>
</dbReference>
<name>A0A917DU58_9SPHN</name>
<gene>
    <name evidence="2" type="ORF">GCM10010990_16190</name>
</gene>
<evidence type="ECO:0000313" key="3">
    <source>
        <dbReference type="Proteomes" id="UP000612349"/>
    </source>
</evidence>
<accession>A0A917DU58</accession>
<keyword evidence="3" id="KW-1185">Reference proteome</keyword>
<dbReference type="InterPro" id="IPR036291">
    <property type="entry name" value="NAD(P)-bd_dom_sf"/>
</dbReference>
<keyword evidence="1" id="KW-0560">Oxidoreductase</keyword>
<dbReference type="Pfam" id="PF00106">
    <property type="entry name" value="adh_short"/>
    <property type="match status" value="1"/>
</dbReference>
<dbReference type="Gene3D" id="3.40.50.720">
    <property type="entry name" value="NAD(P)-binding Rossmann-like Domain"/>
    <property type="match status" value="1"/>
</dbReference>
<reference evidence="2" key="2">
    <citation type="submission" date="2020-09" db="EMBL/GenBank/DDBJ databases">
        <authorList>
            <person name="Sun Q."/>
            <person name="Zhou Y."/>
        </authorList>
    </citation>
    <scope>NUCLEOTIDE SEQUENCE</scope>
    <source>
        <strain evidence="2">CGMCC 1.15360</strain>
    </source>
</reference>
<dbReference type="CDD" id="cd05327">
    <property type="entry name" value="retinol-DH_like_SDR_c_like"/>
    <property type="match status" value="1"/>
</dbReference>
<dbReference type="SUPFAM" id="SSF51735">
    <property type="entry name" value="NAD(P)-binding Rossmann-fold domains"/>
    <property type="match status" value="1"/>
</dbReference>
<dbReference type="Proteomes" id="UP000612349">
    <property type="component" value="Unassembled WGS sequence"/>
</dbReference>
<dbReference type="InterPro" id="IPR002347">
    <property type="entry name" value="SDR_fam"/>
</dbReference>
<dbReference type="AlphaFoldDB" id="A0A917DU58"/>
<protein>
    <submittedName>
        <fullName evidence="2">Short-chain dehydrogenase</fullName>
    </submittedName>
</protein>
<dbReference type="RefSeq" id="WP_216635491.1">
    <property type="nucleotide sequence ID" value="NZ_BMIP01000003.1"/>
</dbReference>
<dbReference type="EMBL" id="BMIP01000003">
    <property type="protein sequence ID" value="GGD67479.1"/>
    <property type="molecule type" value="Genomic_DNA"/>
</dbReference>
<dbReference type="NCBIfam" id="NF004846">
    <property type="entry name" value="PRK06197.1"/>
    <property type="match status" value="1"/>
</dbReference>
<dbReference type="PANTHER" id="PTHR43157:SF31">
    <property type="entry name" value="PHOSPHATIDYLINOSITOL-GLYCAN BIOSYNTHESIS CLASS F PROTEIN"/>
    <property type="match status" value="1"/>
</dbReference>
<sequence>MSDFTAAHMGDQSGKCFIVTGANAGIGFEISRLLAARRARVVMACRAEGRALSAMQEIRAKVPDADLAFLPLDQADLASVRRAAELAAKESRIDALVNNAGVMVPPLTFTKDGFEMQFGVNHLGCFAFTSLLLPALRKSAQAHGEARVVVTASIAHKGGAIEFGNLDGSQGYDRMRFYRQSKLANLLFATELDRRLKAEGSKVKAIACHPGVAQSELTRHIPLRRLFTPLLGVVLNTAEKGAWPALQAATDPALEGGEYLGSRGIFEARGPSGPAWKSPTARDPELAKRLWDVSEQMTGVVPGLSGA</sequence>
<dbReference type="GO" id="GO:0016491">
    <property type="term" value="F:oxidoreductase activity"/>
    <property type="evidence" value="ECO:0007669"/>
    <property type="project" value="UniProtKB-KW"/>
</dbReference>
<evidence type="ECO:0000313" key="2">
    <source>
        <dbReference type="EMBL" id="GGD67479.1"/>
    </source>
</evidence>
<dbReference type="PANTHER" id="PTHR43157">
    <property type="entry name" value="PHOSPHATIDYLINOSITOL-GLYCAN BIOSYNTHESIS CLASS F PROTEIN-RELATED"/>
    <property type="match status" value="1"/>
</dbReference>
<comment type="caution">
    <text evidence="2">The sequence shown here is derived from an EMBL/GenBank/DDBJ whole genome shotgun (WGS) entry which is preliminary data.</text>
</comment>
<reference evidence="2" key="1">
    <citation type="journal article" date="2014" name="Int. J. Syst. Evol. Microbiol.">
        <title>Complete genome sequence of Corynebacterium casei LMG S-19264T (=DSM 44701T), isolated from a smear-ripened cheese.</title>
        <authorList>
            <consortium name="US DOE Joint Genome Institute (JGI-PGF)"/>
            <person name="Walter F."/>
            <person name="Albersmeier A."/>
            <person name="Kalinowski J."/>
            <person name="Ruckert C."/>
        </authorList>
    </citation>
    <scope>NUCLEOTIDE SEQUENCE</scope>
    <source>
        <strain evidence="2">CGMCC 1.15360</strain>
    </source>
</reference>
<proteinExistence type="predicted"/>
<organism evidence="2 3">
    <name type="scientific">Croceicoccus mobilis</name>
    <dbReference type="NCBI Taxonomy" id="1703339"/>
    <lineage>
        <taxon>Bacteria</taxon>
        <taxon>Pseudomonadati</taxon>
        <taxon>Pseudomonadota</taxon>
        <taxon>Alphaproteobacteria</taxon>
        <taxon>Sphingomonadales</taxon>
        <taxon>Erythrobacteraceae</taxon>
        <taxon>Croceicoccus</taxon>
    </lineage>
</organism>
<evidence type="ECO:0000256" key="1">
    <source>
        <dbReference type="ARBA" id="ARBA00023002"/>
    </source>
</evidence>